<sequence length="306" mass="35035">MYSDAALRKALSDPVTVAREMRRILNHRGEAFNQTGVDIFSEDWDNLIILDACRADFLAEALNARDIENTFSTIQSRGSATFEWVRGNFMDRSLDDTVYVSASSWYLKLKDEINSSVHDFVPVIGEEYREPPVDAIPPHYVTEAARDAANKYPHKRLLIHYVQPHMPYLGQKGVAEFPEARHKTVREMMLDKDGDREKQTRLLKEAYMENLDIVLDDVEQLASDLSGKTIVSADHGEFLGERPNKTHPFVEFGHPVGFRDEPIIEVPWVELPYEERRAIQSDAPSENEAVSEEEINEQLRALGYKQ</sequence>
<name>A0ABU2F673_HALAR</name>
<accession>A0ABU2F673</accession>
<dbReference type="Proteomes" id="UP001248536">
    <property type="component" value="Unassembled WGS sequence"/>
</dbReference>
<dbReference type="RefSeq" id="WP_311241388.1">
    <property type="nucleotide sequence ID" value="NZ_BAABDY010000009.1"/>
</dbReference>
<dbReference type="InterPro" id="IPR017850">
    <property type="entry name" value="Alkaline_phosphatase_core_sf"/>
</dbReference>
<organism evidence="1 2">
    <name type="scientific">Haloarcula argentinensis</name>
    <dbReference type="NCBI Taxonomy" id="43776"/>
    <lineage>
        <taxon>Archaea</taxon>
        <taxon>Methanobacteriati</taxon>
        <taxon>Methanobacteriota</taxon>
        <taxon>Stenosarchaea group</taxon>
        <taxon>Halobacteria</taxon>
        <taxon>Halobacteriales</taxon>
        <taxon>Haloarculaceae</taxon>
        <taxon>Haloarcula</taxon>
    </lineage>
</organism>
<comment type="caution">
    <text evidence="1">The sequence shown here is derived from an EMBL/GenBank/DDBJ whole genome shotgun (WGS) entry which is preliminary data.</text>
</comment>
<reference evidence="1 2" key="1">
    <citation type="submission" date="2022-06" db="EMBL/GenBank/DDBJ databases">
        <title>Haloarcula sp. a new haloarchaeum isolate from saline soil.</title>
        <authorList>
            <person name="Strakova D."/>
            <person name="Galisteo C."/>
            <person name="Sanchez-Porro C."/>
            <person name="Ventosa A."/>
        </authorList>
    </citation>
    <scope>NUCLEOTIDE SEQUENCE [LARGE SCALE GENOMIC DNA]</scope>
    <source>
        <strain evidence="1 2">JCM 15760</strain>
    </source>
</reference>
<dbReference type="Gene3D" id="3.40.720.10">
    <property type="entry name" value="Alkaline Phosphatase, subunit A"/>
    <property type="match status" value="1"/>
</dbReference>
<evidence type="ECO:0000313" key="1">
    <source>
        <dbReference type="EMBL" id="MDS0256029.1"/>
    </source>
</evidence>
<keyword evidence="2" id="KW-1185">Reference proteome</keyword>
<dbReference type="EMBL" id="JAMQCP010000007">
    <property type="protein sequence ID" value="MDS0256029.1"/>
    <property type="molecule type" value="Genomic_DNA"/>
</dbReference>
<proteinExistence type="predicted"/>
<gene>
    <name evidence="1" type="ORF">NC662_20230</name>
</gene>
<evidence type="ECO:0008006" key="3">
    <source>
        <dbReference type="Google" id="ProtNLM"/>
    </source>
</evidence>
<protein>
    <recommendedName>
        <fullName evidence="3">Sulfatase N-terminal domain-containing protein</fullName>
    </recommendedName>
</protein>
<evidence type="ECO:0000313" key="2">
    <source>
        <dbReference type="Proteomes" id="UP001248536"/>
    </source>
</evidence>
<dbReference type="SUPFAM" id="SSF53649">
    <property type="entry name" value="Alkaline phosphatase-like"/>
    <property type="match status" value="1"/>
</dbReference>